<evidence type="ECO:0000259" key="5">
    <source>
        <dbReference type="PROSITE" id="PS50835"/>
    </source>
</evidence>
<organism evidence="6 7">
    <name type="scientific">Pavo cristatus</name>
    <name type="common">Indian peafowl</name>
    <name type="synonym">Blue peafowl</name>
    <dbReference type="NCBI Taxonomy" id="9049"/>
    <lineage>
        <taxon>Eukaryota</taxon>
        <taxon>Metazoa</taxon>
        <taxon>Chordata</taxon>
        <taxon>Craniata</taxon>
        <taxon>Vertebrata</taxon>
        <taxon>Euteleostomi</taxon>
        <taxon>Archelosauria</taxon>
        <taxon>Archosauria</taxon>
        <taxon>Dinosauria</taxon>
        <taxon>Saurischia</taxon>
        <taxon>Theropoda</taxon>
        <taxon>Coelurosauria</taxon>
        <taxon>Aves</taxon>
        <taxon>Neognathae</taxon>
        <taxon>Galloanserae</taxon>
        <taxon>Galliformes</taxon>
        <taxon>Phasianidae</taxon>
        <taxon>Phasianinae</taxon>
        <taxon>Pavo</taxon>
    </lineage>
</organism>
<proteinExistence type="predicted"/>
<dbReference type="CDD" id="cd05716">
    <property type="entry name" value="IgV_pIgR_like"/>
    <property type="match status" value="1"/>
</dbReference>
<keyword evidence="4" id="KW-0472">Membrane</keyword>
<dbReference type="InterPro" id="IPR013783">
    <property type="entry name" value="Ig-like_fold"/>
</dbReference>
<dbReference type="InterPro" id="IPR003599">
    <property type="entry name" value="Ig_sub"/>
</dbReference>
<dbReference type="InterPro" id="IPR013106">
    <property type="entry name" value="Ig_V-set"/>
</dbReference>
<feature type="domain" description="Ig-like" evidence="5">
    <location>
        <begin position="85"/>
        <end position="182"/>
    </location>
</feature>
<dbReference type="InterPro" id="IPR052314">
    <property type="entry name" value="Immune_rcpt_domain"/>
</dbReference>
<evidence type="ECO:0000313" key="7">
    <source>
        <dbReference type="Proteomes" id="UP000694428"/>
    </source>
</evidence>
<dbReference type="GO" id="GO:0009986">
    <property type="term" value="C:cell surface"/>
    <property type="evidence" value="ECO:0007669"/>
    <property type="project" value="TreeGrafter"/>
</dbReference>
<accession>A0A8C9FNS8</accession>
<dbReference type="PANTHER" id="PTHR16423:SF6">
    <property type="entry name" value="TRIGGERING RECEPTOR EXPRESSED ON MYELOID CELLS 2-RELATED"/>
    <property type="match status" value="1"/>
</dbReference>
<dbReference type="AlphaFoldDB" id="A0A8C9FNS8"/>
<keyword evidence="2" id="KW-1015">Disulfide bond</keyword>
<keyword evidence="4" id="KW-0812">Transmembrane</keyword>
<keyword evidence="3" id="KW-0393">Immunoglobulin domain</keyword>
<evidence type="ECO:0000256" key="4">
    <source>
        <dbReference type="SAM" id="Phobius"/>
    </source>
</evidence>
<dbReference type="InterPro" id="IPR007110">
    <property type="entry name" value="Ig-like_dom"/>
</dbReference>
<dbReference type="SMART" id="SM00409">
    <property type="entry name" value="IG"/>
    <property type="match status" value="1"/>
</dbReference>
<keyword evidence="1" id="KW-0732">Signal</keyword>
<dbReference type="SUPFAM" id="SSF48726">
    <property type="entry name" value="Immunoglobulin"/>
    <property type="match status" value="1"/>
</dbReference>
<keyword evidence="7" id="KW-1185">Reference proteome</keyword>
<dbReference type="PROSITE" id="PS50835">
    <property type="entry name" value="IG_LIKE"/>
    <property type="match status" value="1"/>
</dbReference>
<reference evidence="6" key="1">
    <citation type="submission" date="2025-08" db="UniProtKB">
        <authorList>
            <consortium name="Ensembl"/>
        </authorList>
    </citation>
    <scope>IDENTIFICATION</scope>
</reference>
<evidence type="ECO:0000313" key="6">
    <source>
        <dbReference type="Ensembl" id="ENSPSTP00000017910.1"/>
    </source>
</evidence>
<name>A0A8C9FNS8_PAVCR</name>
<reference evidence="6" key="2">
    <citation type="submission" date="2025-09" db="UniProtKB">
        <authorList>
            <consortium name="Ensembl"/>
        </authorList>
    </citation>
    <scope>IDENTIFICATION</scope>
</reference>
<protein>
    <recommendedName>
        <fullName evidence="5">Ig-like domain-containing protein</fullName>
    </recommendedName>
</protein>
<evidence type="ECO:0000256" key="2">
    <source>
        <dbReference type="ARBA" id="ARBA00023157"/>
    </source>
</evidence>
<keyword evidence="4" id="KW-1133">Transmembrane helix</keyword>
<feature type="transmembrane region" description="Helical" evidence="4">
    <location>
        <begin position="213"/>
        <end position="234"/>
    </location>
</feature>
<sequence>MPIPGELLNVQDKKDAKFLCSFLPAELGGEKSKLLLGNSPSHFCLDSSPAPLLCWTDMEKLMHLILVFFSASCAAENITTVYGMEGGTISVNCTYNPRQQRWREKSWCKQIQGSKCQHVVSARRFWLPFLKNRNGTTSISDNIQDGVLTVTMRRLRKQDAGLYQCQTDHLGETSTLRKVRVAVLTAVLETQIPEEPSAVQSISSIPPEADFTVLYIIAGLLATKFVVAVLIFIISSSRKNRETEQNNPSLNEQQVLHSPGDLAEHAHGGISPWESTA</sequence>
<dbReference type="PANTHER" id="PTHR16423">
    <property type="entry name" value="TREM-LIKE TRANSCRIPT PROTEIN"/>
    <property type="match status" value="1"/>
</dbReference>
<dbReference type="InterPro" id="IPR036179">
    <property type="entry name" value="Ig-like_dom_sf"/>
</dbReference>
<dbReference type="Ensembl" id="ENSPSTT00000018773.1">
    <property type="protein sequence ID" value="ENSPSTP00000017910.1"/>
    <property type="gene ID" value="ENSPSTG00000012835.1"/>
</dbReference>
<evidence type="ECO:0000256" key="3">
    <source>
        <dbReference type="ARBA" id="ARBA00023319"/>
    </source>
</evidence>
<evidence type="ECO:0000256" key="1">
    <source>
        <dbReference type="ARBA" id="ARBA00022729"/>
    </source>
</evidence>
<dbReference type="Gene3D" id="2.60.40.10">
    <property type="entry name" value="Immunoglobulins"/>
    <property type="match status" value="1"/>
</dbReference>
<dbReference type="Proteomes" id="UP000694428">
    <property type="component" value="Unplaced"/>
</dbReference>
<dbReference type="GO" id="GO:0038023">
    <property type="term" value="F:signaling receptor activity"/>
    <property type="evidence" value="ECO:0007669"/>
    <property type="project" value="TreeGrafter"/>
</dbReference>
<dbReference type="Pfam" id="PF07686">
    <property type="entry name" value="V-set"/>
    <property type="match status" value="1"/>
</dbReference>